<dbReference type="AlphaFoldDB" id="A0A5D2J675"/>
<gene>
    <name evidence="6" type="ORF">ES332_D10G169300v1</name>
</gene>
<feature type="signal peptide" evidence="4">
    <location>
        <begin position="1"/>
        <end position="21"/>
    </location>
</feature>
<dbReference type="Gene3D" id="3.50.30.30">
    <property type="match status" value="1"/>
</dbReference>
<dbReference type="PROSITE" id="PS51892">
    <property type="entry name" value="SUBTILASE"/>
    <property type="match status" value="1"/>
</dbReference>
<organism evidence="6 7">
    <name type="scientific">Gossypium tomentosum</name>
    <name type="common">Hawaiian cotton</name>
    <name type="synonym">Gossypium sandvicense</name>
    <dbReference type="NCBI Taxonomy" id="34277"/>
    <lineage>
        <taxon>Eukaryota</taxon>
        <taxon>Viridiplantae</taxon>
        <taxon>Streptophyta</taxon>
        <taxon>Embryophyta</taxon>
        <taxon>Tracheophyta</taxon>
        <taxon>Spermatophyta</taxon>
        <taxon>Magnoliopsida</taxon>
        <taxon>eudicotyledons</taxon>
        <taxon>Gunneridae</taxon>
        <taxon>Pentapetalae</taxon>
        <taxon>rosids</taxon>
        <taxon>malvids</taxon>
        <taxon>Malvales</taxon>
        <taxon>Malvaceae</taxon>
        <taxon>Malvoideae</taxon>
        <taxon>Gossypium</taxon>
    </lineage>
</organism>
<keyword evidence="7" id="KW-1185">Reference proteome</keyword>
<evidence type="ECO:0000313" key="7">
    <source>
        <dbReference type="Proteomes" id="UP000322667"/>
    </source>
</evidence>
<dbReference type="InterPro" id="IPR045051">
    <property type="entry name" value="SBT"/>
</dbReference>
<reference evidence="6 7" key="1">
    <citation type="submission" date="2019-07" db="EMBL/GenBank/DDBJ databases">
        <title>WGS assembly of Gossypium tomentosum.</title>
        <authorList>
            <person name="Chen Z.J."/>
            <person name="Sreedasyam A."/>
            <person name="Ando A."/>
            <person name="Song Q."/>
            <person name="De L."/>
            <person name="Hulse-Kemp A."/>
            <person name="Ding M."/>
            <person name="Ye W."/>
            <person name="Kirkbride R."/>
            <person name="Jenkins J."/>
            <person name="Plott C."/>
            <person name="Lovell J."/>
            <person name="Lin Y.-M."/>
            <person name="Vaughn R."/>
            <person name="Liu B."/>
            <person name="Li W."/>
            <person name="Simpson S."/>
            <person name="Scheffler B."/>
            <person name="Saski C."/>
            <person name="Grover C."/>
            <person name="Hu G."/>
            <person name="Conover J."/>
            <person name="Carlson J."/>
            <person name="Shu S."/>
            <person name="Boston L."/>
            <person name="Williams M."/>
            <person name="Peterson D."/>
            <person name="Mcgee K."/>
            <person name="Jones D."/>
            <person name="Wendel J."/>
            <person name="Stelly D."/>
            <person name="Grimwood J."/>
            <person name="Schmutz J."/>
        </authorList>
    </citation>
    <scope>NUCLEOTIDE SEQUENCE [LARGE SCALE GENOMIC DNA]</scope>
    <source>
        <strain evidence="6">7179.01</strain>
    </source>
</reference>
<dbReference type="EMBL" id="CM017632">
    <property type="protein sequence ID" value="TYH49915.1"/>
    <property type="molecule type" value="Genomic_DNA"/>
</dbReference>
<evidence type="ECO:0000256" key="1">
    <source>
        <dbReference type="ARBA" id="ARBA00011073"/>
    </source>
</evidence>
<keyword evidence="2 4" id="KW-0732">Signal</keyword>
<dbReference type="InterPro" id="IPR000209">
    <property type="entry name" value="Peptidase_S8/S53_dom"/>
</dbReference>
<accession>A0A5D2J675</accession>
<evidence type="ECO:0000256" key="3">
    <source>
        <dbReference type="PROSITE-ProRule" id="PRU01240"/>
    </source>
</evidence>
<comment type="caution">
    <text evidence="3">Lacks conserved residue(s) required for the propagation of feature annotation.</text>
</comment>
<feature type="domain" description="Peptidase S8/S53" evidence="5">
    <location>
        <begin position="64"/>
        <end position="454"/>
    </location>
</feature>
<dbReference type="Pfam" id="PF00082">
    <property type="entry name" value="Peptidase_S8"/>
    <property type="match status" value="1"/>
</dbReference>
<evidence type="ECO:0000256" key="4">
    <source>
        <dbReference type="SAM" id="SignalP"/>
    </source>
</evidence>
<dbReference type="GO" id="GO:0006508">
    <property type="term" value="P:proteolysis"/>
    <property type="evidence" value="ECO:0007669"/>
    <property type="project" value="InterPro"/>
</dbReference>
<evidence type="ECO:0000259" key="5">
    <source>
        <dbReference type="Pfam" id="PF00082"/>
    </source>
</evidence>
<dbReference type="Proteomes" id="UP000322667">
    <property type="component" value="Chromosome D10"/>
</dbReference>
<dbReference type="InterPro" id="IPR036852">
    <property type="entry name" value="Peptidase_S8/S53_dom_sf"/>
</dbReference>
<sequence>MWKEFVIKIIINLLCLTVRKGIKNLTCSSSKYIYGNGMISIVAIENYTKGKALTKATRLVDFNFPEDLNGHGSACASIVVGTLTELKWLKNISRIFDSKIQGANPFARIASYKVSSDKVKIDKSVEVSKKSLIDAMKKATSDKVDVKIVSLSTDTLSNLSSYLYDPVNMRGDLAMKENIVAWTSSGNHGDCYYTLSGGGKFITQGFGSFMDKDGDYCELIHLSEYVLYKFLFRLYSVEVVGTSKGKEVESKAETYQLQKKKIENRKDLKGKIIYDNGKKNRDNKRAFKCKLKSAIFTYLLLNPVDPQQLCSYSINDFQSYELHKPVVYVTGKDGISIQKYIDKKKNVKANAKIYQTIYEEQDGDFCKVNLISGIGPNPYDPYVLKNCSYICYFALGEDILCANKYDAQNMYAHYQGMSGTSMANAVVAGMLSYIKTFHKDWGIARIKSAIMTHAN</sequence>
<evidence type="ECO:0000256" key="2">
    <source>
        <dbReference type="ARBA" id="ARBA00022729"/>
    </source>
</evidence>
<protein>
    <recommendedName>
        <fullName evidence="5">Peptidase S8/S53 domain-containing protein</fullName>
    </recommendedName>
</protein>
<dbReference type="GO" id="GO:0004252">
    <property type="term" value="F:serine-type endopeptidase activity"/>
    <property type="evidence" value="ECO:0007669"/>
    <property type="project" value="InterPro"/>
</dbReference>
<dbReference type="PANTHER" id="PTHR10795">
    <property type="entry name" value="PROPROTEIN CONVERTASE SUBTILISIN/KEXIN"/>
    <property type="match status" value="1"/>
</dbReference>
<evidence type="ECO:0000313" key="6">
    <source>
        <dbReference type="EMBL" id="TYH49915.1"/>
    </source>
</evidence>
<comment type="similarity">
    <text evidence="1 3">Belongs to the peptidase S8 family.</text>
</comment>
<proteinExistence type="inferred from homology"/>
<feature type="chain" id="PRO_5022782120" description="Peptidase S8/S53 domain-containing protein" evidence="4">
    <location>
        <begin position="22"/>
        <end position="455"/>
    </location>
</feature>
<dbReference type="SUPFAM" id="SSF52743">
    <property type="entry name" value="Subtilisin-like"/>
    <property type="match status" value="1"/>
</dbReference>
<dbReference type="Gene3D" id="3.40.50.200">
    <property type="entry name" value="Peptidase S8/S53 domain"/>
    <property type="match status" value="1"/>
</dbReference>
<name>A0A5D2J675_GOSTO</name>